<organism evidence="3 4">
    <name type="scientific">Hallerella succinigenes</name>
    <dbReference type="NCBI Taxonomy" id="1896222"/>
    <lineage>
        <taxon>Bacteria</taxon>
        <taxon>Pseudomonadati</taxon>
        <taxon>Fibrobacterota</taxon>
        <taxon>Fibrobacteria</taxon>
        <taxon>Fibrobacterales</taxon>
        <taxon>Fibrobacteraceae</taxon>
        <taxon>Hallerella</taxon>
    </lineage>
</organism>
<keyword evidence="4" id="KW-1185">Reference proteome</keyword>
<evidence type="ECO:0000259" key="2">
    <source>
        <dbReference type="PROSITE" id="PS50801"/>
    </source>
</evidence>
<dbReference type="CDD" id="cd16936">
    <property type="entry name" value="HATPase_RsbW-like"/>
    <property type="match status" value="1"/>
</dbReference>
<dbReference type="OrthoDB" id="9811057at2"/>
<feature type="domain" description="STAS" evidence="2">
    <location>
        <begin position="5"/>
        <end position="97"/>
    </location>
</feature>
<keyword evidence="1" id="KW-0418">Kinase</keyword>
<dbReference type="InterPro" id="IPR003594">
    <property type="entry name" value="HATPase_dom"/>
</dbReference>
<keyword evidence="1" id="KW-0808">Transferase</keyword>
<dbReference type="AlphaFoldDB" id="A0A2M9A491"/>
<reference evidence="3 4" key="1">
    <citation type="submission" date="2017-11" db="EMBL/GenBank/DDBJ databases">
        <title>Animal gut microbial communities from fecal samples from Wisconsin, USA.</title>
        <authorList>
            <person name="Neumann A."/>
        </authorList>
    </citation>
    <scope>NUCLEOTIDE SEQUENCE [LARGE SCALE GENOMIC DNA]</scope>
    <source>
        <strain evidence="3 4">UWS3</strain>
    </source>
</reference>
<name>A0A2M9A491_9BACT</name>
<comment type="caution">
    <text evidence="3">The sequence shown here is derived from an EMBL/GenBank/DDBJ whole genome shotgun (WGS) entry which is preliminary data.</text>
</comment>
<dbReference type="PROSITE" id="PS50801">
    <property type="entry name" value="STAS"/>
    <property type="match status" value="1"/>
</dbReference>
<dbReference type="Gene3D" id="3.30.565.10">
    <property type="entry name" value="Histidine kinase-like ATPase, C-terminal domain"/>
    <property type="match status" value="1"/>
</dbReference>
<sequence length="261" mass="29201">MNQVVVKPLAEEPEVTLLKLSGDIGLNEIPQITALVDEYYGKGALHWAVDLSEVNFLSSPAVGAIMGLRSRVVARLGSISVFSAHARLAEKLKLMGVDLVIPAFRNLQAYVDHFRWEYKGASREVNLVLPANTSVVPPTRRLIEGILRSKGYGKKDAFIMESIVDELANNAIEHGKPVDGVFELKMKFDKLKINLTVANQCEELSDEAQKALIEKYEHPKMNPDSVRGRGIVLVKKLSSEMRYRVEPRRVEVDIVRIREGK</sequence>
<gene>
    <name evidence="3" type="ORF">BGX16_0458</name>
</gene>
<dbReference type="SUPFAM" id="SSF52091">
    <property type="entry name" value="SpoIIaa-like"/>
    <property type="match status" value="1"/>
</dbReference>
<dbReference type="CDD" id="cd07043">
    <property type="entry name" value="STAS_anti-anti-sigma_factors"/>
    <property type="match status" value="1"/>
</dbReference>
<dbReference type="PANTHER" id="PTHR35526">
    <property type="entry name" value="ANTI-SIGMA-F FACTOR RSBW-RELATED"/>
    <property type="match status" value="1"/>
</dbReference>
<accession>A0A2M9A491</accession>
<protein>
    <submittedName>
        <fullName evidence="3">Anti-anti-sigma factor</fullName>
    </submittedName>
</protein>
<dbReference type="PANTHER" id="PTHR35526:SF3">
    <property type="entry name" value="ANTI-SIGMA-F FACTOR RSBW"/>
    <property type="match status" value="1"/>
</dbReference>
<dbReference type="RefSeq" id="WP_100424601.1">
    <property type="nucleotide sequence ID" value="NZ_PGEX01000001.1"/>
</dbReference>
<dbReference type="Pfam" id="PF13581">
    <property type="entry name" value="HATPase_c_2"/>
    <property type="match status" value="1"/>
</dbReference>
<evidence type="ECO:0000313" key="4">
    <source>
        <dbReference type="Proteomes" id="UP000231134"/>
    </source>
</evidence>
<dbReference type="GO" id="GO:0004674">
    <property type="term" value="F:protein serine/threonine kinase activity"/>
    <property type="evidence" value="ECO:0007669"/>
    <property type="project" value="UniProtKB-KW"/>
</dbReference>
<dbReference type="InterPro" id="IPR036513">
    <property type="entry name" value="STAS_dom_sf"/>
</dbReference>
<dbReference type="Proteomes" id="UP000231134">
    <property type="component" value="Unassembled WGS sequence"/>
</dbReference>
<dbReference type="Pfam" id="PF01740">
    <property type="entry name" value="STAS"/>
    <property type="match status" value="1"/>
</dbReference>
<keyword evidence="1" id="KW-0723">Serine/threonine-protein kinase</keyword>
<dbReference type="InterPro" id="IPR050267">
    <property type="entry name" value="Anti-sigma-factor_SerPK"/>
</dbReference>
<evidence type="ECO:0000313" key="3">
    <source>
        <dbReference type="EMBL" id="PJJ40531.1"/>
    </source>
</evidence>
<dbReference type="InterPro" id="IPR036890">
    <property type="entry name" value="HATPase_C_sf"/>
</dbReference>
<dbReference type="Gene3D" id="3.30.750.24">
    <property type="entry name" value="STAS domain"/>
    <property type="match status" value="1"/>
</dbReference>
<proteinExistence type="predicted"/>
<dbReference type="InterPro" id="IPR002645">
    <property type="entry name" value="STAS_dom"/>
</dbReference>
<evidence type="ECO:0000256" key="1">
    <source>
        <dbReference type="ARBA" id="ARBA00022527"/>
    </source>
</evidence>
<dbReference type="EMBL" id="PGEX01000001">
    <property type="protein sequence ID" value="PJJ40531.1"/>
    <property type="molecule type" value="Genomic_DNA"/>
</dbReference>